<dbReference type="PROSITE" id="PS00061">
    <property type="entry name" value="ADH_SHORT"/>
    <property type="match status" value="1"/>
</dbReference>
<keyword evidence="5 10" id="KW-0560">Oxidoreductase</keyword>
<evidence type="ECO:0000313" key="13">
    <source>
        <dbReference type="Proteomes" id="UP001169242"/>
    </source>
</evidence>
<dbReference type="InterPro" id="IPR011284">
    <property type="entry name" value="3oxo_ACP_reduc"/>
</dbReference>
<evidence type="ECO:0000256" key="8">
    <source>
        <dbReference type="PIRSR" id="PIRSR611284-1"/>
    </source>
</evidence>
<dbReference type="GO" id="GO:0004316">
    <property type="term" value="F:3-oxoacyl-[acyl-carrier-protein] reductase (NADPH) activity"/>
    <property type="evidence" value="ECO:0007669"/>
    <property type="project" value="UniProtKB-UniRule"/>
</dbReference>
<dbReference type="InterPro" id="IPR050259">
    <property type="entry name" value="SDR"/>
</dbReference>
<dbReference type="SUPFAM" id="SSF51735">
    <property type="entry name" value="NAD(P)-binding Rossmann-fold domains"/>
    <property type="match status" value="1"/>
</dbReference>
<dbReference type="CDD" id="cd05333">
    <property type="entry name" value="BKR_SDR_c"/>
    <property type="match status" value="1"/>
</dbReference>
<keyword evidence="10" id="KW-0275">Fatty acid biosynthesis</keyword>
<feature type="domain" description="Ketoreductase" evidence="11">
    <location>
        <begin position="5"/>
        <end position="186"/>
    </location>
</feature>
<dbReference type="GO" id="GO:0051287">
    <property type="term" value="F:NAD binding"/>
    <property type="evidence" value="ECO:0007669"/>
    <property type="project" value="UniProtKB-UniRule"/>
</dbReference>
<dbReference type="NCBIfam" id="TIGR01830">
    <property type="entry name" value="3oxo_ACP_reduc"/>
    <property type="match status" value="1"/>
</dbReference>
<dbReference type="AlphaFoldDB" id="A0AA42IZM4"/>
<evidence type="ECO:0000256" key="9">
    <source>
        <dbReference type="PIRSR" id="PIRSR611284-2"/>
    </source>
</evidence>
<keyword evidence="6" id="KW-0753">Steroid metabolism</keyword>
<comment type="subunit">
    <text evidence="10">Homotetramer.</text>
</comment>
<keyword evidence="10" id="KW-0276">Fatty acid metabolism</keyword>
<dbReference type="RefSeq" id="WP_271011114.1">
    <property type="nucleotide sequence ID" value="NZ_JAQIFT010000014.1"/>
</dbReference>
<keyword evidence="10" id="KW-0444">Lipid biosynthesis</keyword>
<dbReference type="InterPro" id="IPR020904">
    <property type="entry name" value="Sc_DH/Rdtase_CS"/>
</dbReference>
<dbReference type="PRINTS" id="PR00080">
    <property type="entry name" value="SDRFAMILY"/>
</dbReference>
<dbReference type="NCBIfam" id="NF005559">
    <property type="entry name" value="PRK07231.1"/>
    <property type="match status" value="1"/>
</dbReference>
<evidence type="ECO:0000313" key="12">
    <source>
        <dbReference type="EMBL" id="MDA3730489.1"/>
    </source>
</evidence>
<comment type="similarity">
    <text evidence="2 10">Belongs to the short-chain dehydrogenases/reductases (SDR) family.</text>
</comment>
<evidence type="ECO:0000256" key="5">
    <source>
        <dbReference type="ARBA" id="ARBA00023002"/>
    </source>
</evidence>
<feature type="binding site" evidence="9">
    <location>
        <begin position="155"/>
        <end position="159"/>
    </location>
    <ligand>
        <name>NADP(+)</name>
        <dbReference type="ChEBI" id="CHEBI:58349"/>
    </ligand>
</feature>
<reference evidence="12" key="1">
    <citation type="journal article" date="2023" name="Int. J. Syst. Evol. Microbiol.">
        <title>&lt;i&gt;Holtiella tumoricola&lt;/i&gt; gen. nov. sp. nov., isolated from a human clinical sample.</title>
        <authorList>
            <person name="Allen-Vercoe E."/>
            <person name="Daigneault M.C."/>
            <person name="Vancuren S.J."/>
            <person name="Cochrane K."/>
            <person name="O'Neal L.L."/>
            <person name="Sankaranarayanan K."/>
            <person name="Lawson P.A."/>
        </authorList>
    </citation>
    <scope>NUCLEOTIDE SEQUENCE</scope>
    <source>
        <strain evidence="12">CC70A</strain>
    </source>
</reference>
<dbReference type="EC" id="1.1.1.100" evidence="3 10"/>
<evidence type="ECO:0000256" key="1">
    <source>
        <dbReference type="ARBA" id="ARBA00005194"/>
    </source>
</evidence>
<dbReference type="GO" id="GO:0008202">
    <property type="term" value="P:steroid metabolic process"/>
    <property type="evidence" value="ECO:0007669"/>
    <property type="project" value="UniProtKB-KW"/>
</dbReference>
<dbReference type="SMART" id="SM00822">
    <property type="entry name" value="PKS_KR"/>
    <property type="match status" value="1"/>
</dbReference>
<evidence type="ECO:0000256" key="2">
    <source>
        <dbReference type="ARBA" id="ARBA00006484"/>
    </source>
</evidence>
<comment type="function">
    <text evidence="10">Catalyzes the NADPH-dependent reduction of beta-ketoacyl-ACP substrates to beta-hydroxyacyl-ACP products, the first reductive step in the elongation cycle of fatty acid biosynthesis.</text>
</comment>
<feature type="binding site" evidence="9">
    <location>
        <position position="188"/>
    </location>
    <ligand>
        <name>NADP(+)</name>
        <dbReference type="ChEBI" id="CHEBI:58349"/>
    </ligand>
</feature>
<comment type="caution">
    <text evidence="12">The sequence shown here is derived from an EMBL/GenBank/DDBJ whole genome shotgun (WGS) entry which is preliminary data.</text>
</comment>
<dbReference type="InterPro" id="IPR036291">
    <property type="entry name" value="NAD(P)-bd_dom_sf"/>
</dbReference>
<dbReference type="InterPro" id="IPR002347">
    <property type="entry name" value="SDR_fam"/>
</dbReference>
<feature type="active site" description="Proton acceptor" evidence="8">
    <location>
        <position position="155"/>
    </location>
</feature>
<sequence>MLKDKVAVITGSSNGIGKEVARTFSHNGAKVVINYPFERSKGEAEKIVAEIIEAGGEAIAVMADVSDFEQAKQLMKVTVDTFGTIDILVNNAGITRDMLLLRMTEEEFDSVININLKGVFNCMKHATRFMMKKGGSIINMSSVVGLHGNIGQCNYSASKAGVIGMTKSAAREFASKNLRINAIAPGFIVSNMTDKLPETIKENTLKGIPLNRFGNVQEIANVALFLASDLSSYVTGEVIKVDGGMAM</sequence>
<dbReference type="Gene3D" id="3.40.50.720">
    <property type="entry name" value="NAD(P)-binding Rossmann-like Domain"/>
    <property type="match status" value="1"/>
</dbReference>
<proteinExistence type="inferred from homology"/>
<dbReference type="Pfam" id="PF13561">
    <property type="entry name" value="adh_short_C2"/>
    <property type="match status" value="1"/>
</dbReference>
<keyword evidence="4 9" id="KW-0521">NADP</keyword>
<evidence type="ECO:0000256" key="3">
    <source>
        <dbReference type="ARBA" id="ARBA00012948"/>
    </source>
</evidence>
<name>A0AA42IZM4_9FIRM</name>
<dbReference type="PANTHER" id="PTHR42879">
    <property type="entry name" value="3-OXOACYL-(ACYL-CARRIER-PROTEIN) REDUCTASE"/>
    <property type="match status" value="1"/>
</dbReference>
<dbReference type="NCBIfam" id="NF004198">
    <property type="entry name" value="PRK05653.1-3"/>
    <property type="match status" value="1"/>
</dbReference>
<comment type="pathway">
    <text evidence="1 10">Lipid metabolism; fatty acid biosynthesis.</text>
</comment>
<evidence type="ECO:0000256" key="4">
    <source>
        <dbReference type="ARBA" id="ARBA00022857"/>
    </source>
</evidence>
<keyword evidence="13" id="KW-1185">Reference proteome</keyword>
<comment type="catalytic activity">
    <reaction evidence="7 10">
        <text>a (3R)-hydroxyacyl-[ACP] + NADP(+) = a 3-oxoacyl-[ACP] + NADPH + H(+)</text>
        <dbReference type="Rhea" id="RHEA:17397"/>
        <dbReference type="Rhea" id="RHEA-COMP:9916"/>
        <dbReference type="Rhea" id="RHEA-COMP:9945"/>
        <dbReference type="ChEBI" id="CHEBI:15378"/>
        <dbReference type="ChEBI" id="CHEBI:57783"/>
        <dbReference type="ChEBI" id="CHEBI:58349"/>
        <dbReference type="ChEBI" id="CHEBI:78776"/>
        <dbReference type="ChEBI" id="CHEBI:78827"/>
        <dbReference type="EC" id="1.1.1.100"/>
    </reaction>
</comment>
<feature type="binding site" evidence="9">
    <location>
        <position position="91"/>
    </location>
    <ligand>
        <name>NADP(+)</name>
        <dbReference type="ChEBI" id="CHEBI:58349"/>
    </ligand>
</feature>
<dbReference type="GO" id="GO:0006633">
    <property type="term" value="P:fatty acid biosynthetic process"/>
    <property type="evidence" value="ECO:0007669"/>
    <property type="project" value="UniProtKB-KW"/>
</dbReference>
<accession>A0AA42IZM4</accession>
<evidence type="ECO:0000256" key="10">
    <source>
        <dbReference type="RuleBase" id="RU366074"/>
    </source>
</evidence>
<dbReference type="InterPro" id="IPR057326">
    <property type="entry name" value="KR_dom"/>
</dbReference>
<protein>
    <recommendedName>
        <fullName evidence="3 10">3-oxoacyl-[acyl-carrier-protein] reductase</fullName>
        <ecNumber evidence="3 10">1.1.1.100</ecNumber>
    </recommendedName>
</protein>
<dbReference type="PANTHER" id="PTHR42879:SF2">
    <property type="entry name" value="3-OXOACYL-[ACYL-CARRIER-PROTEIN] REDUCTASE FABG"/>
    <property type="match status" value="1"/>
</dbReference>
<organism evidence="12 13">
    <name type="scientific">Holtiella tumoricola</name>
    <dbReference type="NCBI Taxonomy" id="3018743"/>
    <lineage>
        <taxon>Bacteria</taxon>
        <taxon>Bacillati</taxon>
        <taxon>Bacillota</taxon>
        <taxon>Clostridia</taxon>
        <taxon>Lachnospirales</taxon>
        <taxon>Cellulosilyticaceae</taxon>
        <taxon>Holtiella</taxon>
    </lineage>
</organism>
<dbReference type="Proteomes" id="UP001169242">
    <property type="component" value="Unassembled WGS sequence"/>
</dbReference>
<dbReference type="PRINTS" id="PR00081">
    <property type="entry name" value="GDHRDH"/>
</dbReference>
<evidence type="ECO:0000256" key="6">
    <source>
        <dbReference type="ARBA" id="ARBA00023221"/>
    </source>
</evidence>
<dbReference type="FunFam" id="3.40.50.720:FF:000115">
    <property type="entry name" value="3-oxoacyl-[acyl-carrier-protein] reductase FabG"/>
    <property type="match status" value="1"/>
</dbReference>
<evidence type="ECO:0000259" key="11">
    <source>
        <dbReference type="SMART" id="SM00822"/>
    </source>
</evidence>
<gene>
    <name evidence="12" type="primary">fabG</name>
    <name evidence="12" type="ORF">PBV87_03075</name>
</gene>
<dbReference type="EMBL" id="JAQIFT010000014">
    <property type="protein sequence ID" value="MDA3730489.1"/>
    <property type="molecule type" value="Genomic_DNA"/>
</dbReference>
<keyword evidence="10" id="KW-0443">Lipid metabolism</keyword>
<dbReference type="NCBIfam" id="NF009466">
    <property type="entry name" value="PRK12826.1-2"/>
    <property type="match status" value="1"/>
</dbReference>
<evidence type="ECO:0000256" key="7">
    <source>
        <dbReference type="ARBA" id="ARBA00048508"/>
    </source>
</evidence>